<accession>A0A928DPF2</accession>
<evidence type="ECO:0000313" key="3">
    <source>
        <dbReference type="Proteomes" id="UP000725649"/>
    </source>
</evidence>
<proteinExistence type="predicted"/>
<evidence type="ECO:0008006" key="4">
    <source>
        <dbReference type="Google" id="ProtNLM"/>
    </source>
</evidence>
<dbReference type="Proteomes" id="UP000725649">
    <property type="component" value="Unassembled WGS sequence"/>
</dbReference>
<name>A0A928DPF2_9BACT</name>
<keyword evidence="1" id="KW-0812">Transmembrane</keyword>
<sequence>MTEKNACSVTERTKDDCRCGTNGENCVNSHFTLAVVAVILSCFSGFWTIPLALAALILSLRAQDLAHDNRTEEARRTAWWVGLFGWVTVGVALLPVIAVLVFGSTIMAFLTAILASA</sequence>
<dbReference type="EMBL" id="SUVG01000001">
    <property type="protein sequence ID" value="MBE6420741.1"/>
    <property type="molecule type" value="Genomic_DNA"/>
</dbReference>
<evidence type="ECO:0000256" key="1">
    <source>
        <dbReference type="SAM" id="Phobius"/>
    </source>
</evidence>
<keyword evidence="1" id="KW-0472">Membrane</keyword>
<dbReference type="AlphaFoldDB" id="A0A928DPF2"/>
<feature type="transmembrane region" description="Helical" evidence="1">
    <location>
        <begin position="81"/>
        <end position="114"/>
    </location>
</feature>
<comment type="caution">
    <text evidence="2">The sequence shown here is derived from an EMBL/GenBank/DDBJ whole genome shotgun (WGS) entry which is preliminary data.</text>
</comment>
<gene>
    <name evidence="2" type="ORF">E7027_01140</name>
</gene>
<feature type="transmembrane region" description="Helical" evidence="1">
    <location>
        <begin position="31"/>
        <end position="60"/>
    </location>
</feature>
<evidence type="ECO:0000313" key="2">
    <source>
        <dbReference type="EMBL" id="MBE6420741.1"/>
    </source>
</evidence>
<reference evidence="2" key="1">
    <citation type="submission" date="2019-04" db="EMBL/GenBank/DDBJ databases">
        <title>Evolution of Biomass-Degrading Anaerobic Consortia Revealed by Metagenomics.</title>
        <authorList>
            <person name="Peng X."/>
        </authorList>
    </citation>
    <scope>NUCLEOTIDE SEQUENCE</scope>
    <source>
        <strain evidence="2">SIG66</strain>
    </source>
</reference>
<protein>
    <recommendedName>
        <fullName evidence="4">DUF4190 domain-containing protein</fullName>
    </recommendedName>
</protein>
<keyword evidence="1" id="KW-1133">Transmembrane helix</keyword>
<organism evidence="2 3">
    <name type="scientific">Candidatus Avelusimicrobium gallicola</name>
    <dbReference type="NCBI Taxonomy" id="2562704"/>
    <lineage>
        <taxon>Bacteria</taxon>
        <taxon>Pseudomonadati</taxon>
        <taxon>Elusimicrobiota</taxon>
        <taxon>Elusimicrobia</taxon>
        <taxon>Elusimicrobiales</taxon>
        <taxon>Elusimicrobiaceae</taxon>
        <taxon>Candidatus Avelusimicrobium</taxon>
    </lineage>
</organism>